<dbReference type="Proteomes" id="UP001456524">
    <property type="component" value="Unassembled WGS sequence"/>
</dbReference>
<name>A0ABR1XIR4_9PEZI</name>
<dbReference type="EMBL" id="JBBWUH010000010">
    <property type="protein sequence ID" value="KAK8155959.1"/>
    <property type="molecule type" value="Genomic_DNA"/>
</dbReference>
<sequence>MTVSDSTGKKYHVHKVVLGSTSLVLAKMIEELSGCSKSSEEVDLGMHRHRPEIVEQGLYFKYNQHYYEPLDLRTFHEQPRPKQEGEDLRPRILFSTEVHAFAVSYYTWKKDLLGLLLRMCKIMPGEQKGSESIDSNGLRLHKALSTVCAAKIECFLNDSEFQTRYPRVFVDAVTHLAGGPRILGRQSLHLDDKGESFYSNNFEETVYANQIEILLNNKNLRTQNLEHFYNCIRTLARLRCHCTSCRYRHYGDNRVFDRATNERRIVEMYLQRMSSGP</sequence>
<evidence type="ECO:0000313" key="2">
    <source>
        <dbReference type="Proteomes" id="UP001456524"/>
    </source>
</evidence>
<accession>A0ABR1XIR4</accession>
<organism evidence="1 2">
    <name type="scientific">Phyllosticta citrichinensis</name>
    <dbReference type="NCBI Taxonomy" id="1130410"/>
    <lineage>
        <taxon>Eukaryota</taxon>
        <taxon>Fungi</taxon>
        <taxon>Dikarya</taxon>
        <taxon>Ascomycota</taxon>
        <taxon>Pezizomycotina</taxon>
        <taxon>Dothideomycetes</taxon>
        <taxon>Dothideomycetes incertae sedis</taxon>
        <taxon>Botryosphaeriales</taxon>
        <taxon>Phyllostictaceae</taxon>
        <taxon>Phyllosticta</taxon>
    </lineage>
</organism>
<proteinExistence type="predicted"/>
<evidence type="ECO:0000313" key="1">
    <source>
        <dbReference type="EMBL" id="KAK8155959.1"/>
    </source>
</evidence>
<reference evidence="1 2" key="1">
    <citation type="journal article" date="2022" name="G3 (Bethesda)">
        <title>Enemy or ally: a genomic approach to elucidate the lifestyle of Phyllosticta citrichinaensis.</title>
        <authorList>
            <person name="Buijs V.A."/>
            <person name="Groenewald J.Z."/>
            <person name="Haridas S."/>
            <person name="LaButti K.M."/>
            <person name="Lipzen A."/>
            <person name="Martin F.M."/>
            <person name="Barry K."/>
            <person name="Grigoriev I.V."/>
            <person name="Crous P.W."/>
            <person name="Seidl M.F."/>
        </authorList>
    </citation>
    <scope>NUCLEOTIDE SEQUENCE [LARGE SCALE GENOMIC DNA]</scope>
    <source>
        <strain evidence="1 2">CBS 129764</strain>
    </source>
</reference>
<keyword evidence="2" id="KW-1185">Reference proteome</keyword>
<protein>
    <recommendedName>
        <fullName evidence="3">BTB domain-containing protein</fullName>
    </recommendedName>
</protein>
<comment type="caution">
    <text evidence="1">The sequence shown here is derived from an EMBL/GenBank/DDBJ whole genome shotgun (WGS) entry which is preliminary data.</text>
</comment>
<evidence type="ECO:0008006" key="3">
    <source>
        <dbReference type="Google" id="ProtNLM"/>
    </source>
</evidence>
<gene>
    <name evidence="1" type="ORF">IWX90DRAFT_489884</name>
</gene>